<evidence type="ECO:0000313" key="15">
    <source>
        <dbReference type="EMBL" id="KAE9184676.1"/>
    </source>
</evidence>
<keyword evidence="7" id="KW-0808">Transferase</keyword>
<evidence type="ECO:0000313" key="16">
    <source>
        <dbReference type="Proteomes" id="UP000433483"/>
    </source>
</evidence>
<dbReference type="InterPro" id="IPR027492">
    <property type="entry name" value="RNA_MTrfase_RlmN"/>
</dbReference>
<feature type="compositionally biased region" description="Basic residues" evidence="12">
    <location>
        <begin position="360"/>
        <end position="370"/>
    </location>
</feature>
<dbReference type="Proteomes" id="UP000433483">
    <property type="component" value="Unassembled WGS sequence"/>
</dbReference>
<dbReference type="SFLD" id="SFLDF00275">
    <property type="entry name" value="adenosine_C2_methyltransferase"/>
    <property type="match status" value="1"/>
</dbReference>
<dbReference type="GO" id="GO:0005737">
    <property type="term" value="C:cytoplasm"/>
    <property type="evidence" value="ECO:0007669"/>
    <property type="project" value="UniProtKB-SubCell"/>
</dbReference>
<keyword evidence="13" id="KW-1133">Transmembrane helix</keyword>
<evidence type="ECO:0000256" key="11">
    <source>
        <dbReference type="ARBA" id="ARBA00023014"/>
    </source>
</evidence>
<dbReference type="InterPro" id="IPR007197">
    <property type="entry name" value="rSAM"/>
</dbReference>
<dbReference type="PROSITE" id="PS51918">
    <property type="entry name" value="RADICAL_SAM"/>
    <property type="match status" value="1"/>
</dbReference>
<keyword evidence="8" id="KW-0949">S-adenosyl-L-methionine</keyword>
<dbReference type="NCBIfam" id="TIGR00048">
    <property type="entry name" value="rRNA_mod_RlmN"/>
    <property type="match status" value="1"/>
</dbReference>
<evidence type="ECO:0000256" key="1">
    <source>
        <dbReference type="ARBA" id="ARBA00001966"/>
    </source>
</evidence>
<keyword evidence="13" id="KW-0812">Transmembrane</keyword>
<dbReference type="FunFam" id="3.20.20.70:FF:000164">
    <property type="entry name" value="23S rRNA methyltransferase"/>
    <property type="match status" value="1"/>
</dbReference>
<sequence>MVKKRTLSPLPAFDQHALPSFLQTHGFKELHALTIWRHLAQHPEASFQDVPGIPKTLRALLSEHFSHFTTCVTTEQRSADGTVKLLLKLQDGHEIEAVIMRHKGRNTLCVSSQVGCQMGCTFCATGTLGIIADLCSGEILEQLAHANRVAPIRNVVFMGMGEPLNNYDAVLAAIRAMTKVFGLAPKYITLSTVGVIHRIRQLSHDAPLVRLALSLHAPTQEMRSEIVPTSTAYPLDKLMAVIDEHLAMKEGRLVMVEYCMLAGVNDSIETAHILGKLLQNRSVHVNLIPYNTTDVGAQFHSPSPEDIRAFHAVLRDPYNLKATIRENHGTDIDGACGQLALKNKPDGNAAQRDIEDLGPRRTKSPRRNKKSPSSSDGESVDASSVEASSVGSWLARANSFIDEHQQAVGLALLGASVAVLAMGIARRGRAHTHLANFHATAQVITAFFYMYYMLFESRFQFQSCPKYTQAWIDERLHLLHSSGMAATCWGLESSRVKFQLRDKGVADQHTGAELEAKAALLYTKANDQGLFETGPAGVELELGAEDAGLAELLVDQEDETAEEANARTKALIRREDTGACHRGAGLEGGKTGCVFDEILFFNFPNVGR</sequence>
<dbReference type="CDD" id="cd01335">
    <property type="entry name" value="Radical_SAM"/>
    <property type="match status" value="1"/>
</dbReference>
<gene>
    <name evidence="15" type="ORF">PF005_g21577</name>
</gene>
<comment type="cofactor">
    <cofactor evidence="1">
        <name>[4Fe-4S] cluster</name>
        <dbReference type="ChEBI" id="CHEBI:49883"/>
    </cofactor>
</comment>
<feature type="transmembrane region" description="Helical" evidence="13">
    <location>
        <begin position="407"/>
        <end position="425"/>
    </location>
</feature>
<feature type="compositionally biased region" description="Low complexity" evidence="12">
    <location>
        <begin position="371"/>
        <end position="383"/>
    </location>
</feature>
<dbReference type="SFLD" id="SFLDS00029">
    <property type="entry name" value="Radical_SAM"/>
    <property type="match status" value="1"/>
</dbReference>
<keyword evidence="13" id="KW-0472">Membrane</keyword>
<evidence type="ECO:0000256" key="8">
    <source>
        <dbReference type="ARBA" id="ARBA00022691"/>
    </source>
</evidence>
<proteinExistence type="inferred from homology"/>
<evidence type="ECO:0000256" key="5">
    <source>
        <dbReference type="ARBA" id="ARBA00022552"/>
    </source>
</evidence>
<dbReference type="GO" id="GO:0070475">
    <property type="term" value="P:rRNA base methylation"/>
    <property type="evidence" value="ECO:0007669"/>
    <property type="project" value="InterPro"/>
</dbReference>
<evidence type="ECO:0000256" key="12">
    <source>
        <dbReference type="SAM" id="MobiDB-lite"/>
    </source>
</evidence>
<dbReference type="GO" id="GO:0051539">
    <property type="term" value="F:4 iron, 4 sulfur cluster binding"/>
    <property type="evidence" value="ECO:0007669"/>
    <property type="project" value="UniProtKB-KW"/>
</dbReference>
<protein>
    <recommendedName>
        <fullName evidence="14">Radical SAM core domain-containing protein</fullName>
    </recommendedName>
</protein>
<keyword evidence="9" id="KW-0479">Metal-binding</keyword>
<dbReference type="OrthoDB" id="204498at2759"/>
<dbReference type="PANTHER" id="PTHR30544:SF8">
    <property type="entry name" value="RADICAL SAM SUPERFAMILY PROTEIN"/>
    <property type="match status" value="1"/>
</dbReference>
<feature type="domain" description="Radical SAM core" evidence="14">
    <location>
        <begin position="102"/>
        <end position="331"/>
    </location>
</feature>
<evidence type="ECO:0000259" key="14">
    <source>
        <dbReference type="PROSITE" id="PS51918"/>
    </source>
</evidence>
<reference evidence="15 16" key="1">
    <citation type="submission" date="2018-08" db="EMBL/GenBank/DDBJ databases">
        <title>Genomic investigation of the strawberry pathogen Phytophthora fragariae indicates pathogenicity is determined by transcriptional variation in three key races.</title>
        <authorList>
            <person name="Adams T.M."/>
            <person name="Armitage A.D."/>
            <person name="Sobczyk M.K."/>
            <person name="Bates H.J."/>
            <person name="Dunwell J.M."/>
            <person name="Nellist C.F."/>
            <person name="Harrison R.J."/>
        </authorList>
    </citation>
    <scope>NUCLEOTIDE SEQUENCE [LARGE SCALE GENOMIC DNA]</scope>
    <source>
        <strain evidence="15 16">NOV-27</strain>
    </source>
</reference>
<dbReference type="InterPro" id="IPR058240">
    <property type="entry name" value="rSAM_sf"/>
</dbReference>
<name>A0A6A3WLH3_9STRA</name>
<dbReference type="PANTHER" id="PTHR30544">
    <property type="entry name" value="23S RRNA METHYLTRANSFERASE"/>
    <property type="match status" value="1"/>
</dbReference>
<dbReference type="GO" id="GO:0046872">
    <property type="term" value="F:metal ion binding"/>
    <property type="evidence" value="ECO:0007669"/>
    <property type="project" value="UniProtKB-KW"/>
</dbReference>
<keyword evidence="11" id="KW-0411">Iron-sulfur</keyword>
<keyword evidence="3" id="KW-0004">4Fe-4S</keyword>
<keyword evidence="16" id="KW-1185">Reference proteome</keyword>
<dbReference type="EMBL" id="QXGB01001852">
    <property type="protein sequence ID" value="KAE9184676.1"/>
    <property type="molecule type" value="Genomic_DNA"/>
</dbReference>
<feature type="non-terminal residue" evidence="15">
    <location>
        <position position="608"/>
    </location>
</feature>
<feature type="region of interest" description="Disordered" evidence="12">
    <location>
        <begin position="342"/>
        <end position="383"/>
    </location>
</feature>
<dbReference type="GO" id="GO:0030488">
    <property type="term" value="P:tRNA methylation"/>
    <property type="evidence" value="ECO:0007669"/>
    <property type="project" value="InterPro"/>
</dbReference>
<accession>A0A6A3WLH3</accession>
<evidence type="ECO:0000256" key="7">
    <source>
        <dbReference type="ARBA" id="ARBA00022679"/>
    </source>
</evidence>
<dbReference type="Pfam" id="PF04055">
    <property type="entry name" value="Radical_SAM"/>
    <property type="match status" value="1"/>
</dbReference>
<comment type="subcellular location">
    <subcellularLocation>
        <location evidence="2">Cytoplasm</location>
    </subcellularLocation>
</comment>
<dbReference type="SFLD" id="SFLDG01062">
    <property type="entry name" value="methyltransferase_(Class_A)"/>
    <property type="match status" value="1"/>
</dbReference>
<dbReference type="InterPro" id="IPR013785">
    <property type="entry name" value="Aldolase_TIM"/>
</dbReference>
<feature type="transmembrane region" description="Helical" evidence="13">
    <location>
        <begin position="437"/>
        <end position="455"/>
    </location>
</feature>
<keyword evidence="10" id="KW-0408">Iron</keyword>
<dbReference type="GO" id="GO:0008173">
    <property type="term" value="F:RNA methyltransferase activity"/>
    <property type="evidence" value="ECO:0007669"/>
    <property type="project" value="InterPro"/>
</dbReference>
<keyword evidence="5" id="KW-0698">rRNA processing</keyword>
<dbReference type="InterPro" id="IPR004383">
    <property type="entry name" value="rRNA_lsu_MTrfase_RlmN/Cfr"/>
</dbReference>
<dbReference type="HAMAP" id="MF_01849">
    <property type="entry name" value="RNA_methyltr_RlmN"/>
    <property type="match status" value="1"/>
</dbReference>
<evidence type="ECO:0000256" key="13">
    <source>
        <dbReference type="SAM" id="Phobius"/>
    </source>
</evidence>
<evidence type="ECO:0000256" key="3">
    <source>
        <dbReference type="ARBA" id="ARBA00022485"/>
    </source>
</evidence>
<evidence type="ECO:0000256" key="6">
    <source>
        <dbReference type="ARBA" id="ARBA00022603"/>
    </source>
</evidence>
<dbReference type="SUPFAM" id="SSF102114">
    <property type="entry name" value="Radical SAM enzymes"/>
    <property type="match status" value="1"/>
</dbReference>
<comment type="caution">
    <text evidence="15">The sequence shown here is derived from an EMBL/GenBank/DDBJ whole genome shotgun (WGS) entry which is preliminary data.</text>
</comment>
<evidence type="ECO:0000256" key="4">
    <source>
        <dbReference type="ARBA" id="ARBA00022490"/>
    </source>
</evidence>
<dbReference type="InterPro" id="IPR040072">
    <property type="entry name" value="Methyltransferase_A"/>
</dbReference>
<organism evidence="15 16">
    <name type="scientific">Phytophthora fragariae</name>
    <dbReference type="NCBI Taxonomy" id="53985"/>
    <lineage>
        <taxon>Eukaryota</taxon>
        <taxon>Sar</taxon>
        <taxon>Stramenopiles</taxon>
        <taxon>Oomycota</taxon>
        <taxon>Peronosporomycetes</taxon>
        <taxon>Peronosporales</taxon>
        <taxon>Peronosporaceae</taxon>
        <taxon>Phytophthora</taxon>
    </lineage>
</organism>
<dbReference type="Gene3D" id="3.20.20.70">
    <property type="entry name" value="Aldolase class I"/>
    <property type="match status" value="1"/>
</dbReference>
<evidence type="ECO:0000256" key="10">
    <source>
        <dbReference type="ARBA" id="ARBA00023004"/>
    </source>
</evidence>
<keyword evidence="4" id="KW-0963">Cytoplasm</keyword>
<evidence type="ECO:0000256" key="9">
    <source>
        <dbReference type="ARBA" id="ARBA00022723"/>
    </source>
</evidence>
<keyword evidence="6" id="KW-0489">Methyltransferase</keyword>
<dbReference type="AlphaFoldDB" id="A0A6A3WLH3"/>
<evidence type="ECO:0000256" key="2">
    <source>
        <dbReference type="ARBA" id="ARBA00004496"/>
    </source>
</evidence>